<keyword evidence="8" id="KW-1185">Reference proteome</keyword>
<evidence type="ECO:0000256" key="4">
    <source>
        <dbReference type="ARBA" id="ARBA00023002"/>
    </source>
</evidence>
<keyword evidence="5" id="KW-0408">Iron</keyword>
<evidence type="ECO:0000259" key="6">
    <source>
        <dbReference type="Pfam" id="PF13532"/>
    </source>
</evidence>
<proteinExistence type="predicted"/>
<evidence type="ECO:0000256" key="2">
    <source>
        <dbReference type="ARBA" id="ARBA00022723"/>
    </source>
</evidence>
<dbReference type="InterPro" id="IPR027450">
    <property type="entry name" value="AlkB-like"/>
</dbReference>
<reference evidence="7 8" key="1">
    <citation type="submission" date="2021-11" db="EMBL/GenBank/DDBJ databases">
        <authorList>
            <person name="Islam A."/>
            <person name="Islam S."/>
            <person name="Flora M.S."/>
            <person name="Rahman M."/>
            <person name="Ziaur R.M."/>
            <person name="Epstein J.H."/>
            <person name="Hassan M."/>
            <person name="Klassen M."/>
            <person name="Woodard K."/>
            <person name="Webb A."/>
            <person name="Webby R.J."/>
            <person name="El Zowalaty M.E."/>
        </authorList>
    </citation>
    <scope>NUCLEOTIDE SEQUENCE [LARGE SCALE GENOMIC DNA]</scope>
    <source>
        <strain evidence="7">Pbs1</strain>
    </source>
</reference>
<gene>
    <name evidence="7" type="ORF">PBS001_LOCUS3868</name>
</gene>
<protein>
    <recommendedName>
        <fullName evidence="6">Alpha-ketoglutarate-dependent dioxygenase AlkB-like domain-containing protein</fullName>
    </recommendedName>
</protein>
<dbReference type="Gene3D" id="2.60.120.590">
    <property type="entry name" value="Alpha-ketoglutarate-dependent dioxygenase AlkB-like"/>
    <property type="match status" value="1"/>
</dbReference>
<keyword evidence="2" id="KW-0479">Metal-binding</keyword>
<dbReference type="Pfam" id="PF13532">
    <property type="entry name" value="2OG-FeII_Oxy_2"/>
    <property type="match status" value="1"/>
</dbReference>
<evidence type="ECO:0000256" key="1">
    <source>
        <dbReference type="ARBA" id="ARBA00001954"/>
    </source>
</evidence>
<evidence type="ECO:0000313" key="7">
    <source>
        <dbReference type="EMBL" id="CAH0517243.1"/>
    </source>
</evidence>
<evidence type="ECO:0000256" key="5">
    <source>
        <dbReference type="ARBA" id="ARBA00023004"/>
    </source>
</evidence>
<sequence>MELKEGGFYIPTYASGAKCRLHQMSLGKHWNVQTEVYEAQRSSSDHALVPQVPESWKFYAQYSLETAIKIDPFVMGTWKHMALEICIVTFDRKAGRNGLQMDKDESAKAMGSPVISFSIVVQLNLPTLIIFHSHRNQCQSIDHKTQPLWLRMRPGRLNLTFQEYEPKDVDE</sequence>
<dbReference type="EMBL" id="CAKLCB010000229">
    <property type="protein sequence ID" value="CAH0517243.1"/>
    <property type="molecule type" value="Genomic_DNA"/>
</dbReference>
<organism evidence="7 8">
    <name type="scientific">Peronospora belbahrii</name>
    <dbReference type="NCBI Taxonomy" id="622444"/>
    <lineage>
        <taxon>Eukaryota</taxon>
        <taxon>Sar</taxon>
        <taxon>Stramenopiles</taxon>
        <taxon>Oomycota</taxon>
        <taxon>Peronosporomycetes</taxon>
        <taxon>Peronosporales</taxon>
        <taxon>Peronosporaceae</taxon>
        <taxon>Peronospora</taxon>
    </lineage>
</organism>
<dbReference type="Proteomes" id="UP001158986">
    <property type="component" value="Unassembled WGS sequence"/>
</dbReference>
<dbReference type="PANTHER" id="PTHR16557">
    <property type="entry name" value="ALKYLATED DNA REPAIR PROTEIN ALKB-RELATED"/>
    <property type="match status" value="1"/>
</dbReference>
<name>A0ABN8CVV2_9STRA</name>
<accession>A0ABN8CVV2</accession>
<comment type="caution">
    <text evidence="7">The sequence shown here is derived from an EMBL/GenBank/DDBJ whole genome shotgun (WGS) entry which is preliminary data.</text>
</comment>
<keyword evidence="3" id="KW-0223">Dioxygenase</keyword>
<feature type="domain" description="Alpha-ketoglutarate-dependent dioxygenase AlkB-like" evidence="6">
    <location>
        <begin position="4"/>
        <end position="120"/>
    </location>
</feature>
<dbReference type="InterPro" id="IPR004574">
    <property type="entry name" value="Alkb"/>
</dbReference>
<evidence type="ECO:0000256" key="3">
    <source>
        <dbReference type="ARBA" id="ARBA00022964"/>
    </source>
</evidence>
<dbReference type="PANTHER" id="PTHR16557:SF2">
    <property type="entry name" value="NUCLEIC ACID DIOXYGENASE ALKBH1"/>
    <property type="match status" value="1"/>
</dbReference>
<dbReference type="InterPro" id="IPR037151">
    <property type="entry name" value="AlkB-like_sf"/>
</dbReference>
<evidence type="ECO:0000313" key="8">
    <source>
        <dbReference type="Proteomes" id="UP001158986"/>
    </source>
</evidence>
<keyword evidence="4" id="KW-0560">Oxidoreductase</keyword>
<comment type="cofactor">
    <cofactor evidence="1">
        <name>Fe(2+)</name>
        <dbReference type="ChEBI" id="CHEBI:29033"/>
    </cofactor>
</comment>